<keyword evidence="3 7" id="KW-0963">Cytoplasm</keyword>
<dbReference type="InterPro" id="IPR020900">
    <property type="entry name" value="Arg_repress_DNA-bd"/>
</dbReference>
<evidence type="ECO:0000259" key="9">
    <source>
        <dbReference type="Pfam" id="PF01316"/>
    </source>
</evidence>
<dbReference type="UniPathway" id="UPA00068"/>
<dbReference type="Pfam" id="PF01316">
    <property type="entry name" value="Arg_repressor"/>
    <property type="match status" value="1"/>
</dbReference>
<evidence type="ECO:0000256" key="2">
    <source>
        <dbReference type="ARBA" id="ARBA00008316"/>
    </source>
</evidence>
<dbReference type="GeneID" id="78334606"/>
<keyword evidence="5 7" id="KW-0238">DNA-binding</keyword>
<evidence type="ECO:0000256" key="8">
    <source>
        <dbReference type="NCBIfam" id="TIGR01529"/>
    </source>
</evidence>
<dbReference type="OMA" id="MHAVKTR"/>
<evidence type="ECO:0000259" key="10">
    <source>
        <dbReference type="Pfam" id="PF02863"/>
    </source>
</evidence>
<organism evidence="11 12">
    <name type="scientific">Acidaminococcus fermentans</name>
    <dbReference type="NCBI Taxonomy" id="905"/>
    <lineage>
        <taxon>Bacteria</taxon>
        <taxon>Bacillati</taxon>
        <taxon>Bacillota</taxon>
        <taxon>Negativicutes</taxon>
        <taxon>Acidaminococcales</taxon>
        <taxon>Acidaminococcaceae</taxon>
        <taxon>Acidaminococcus</taxon>
    </lineage>
</organism>
<comment type="pathway">
    <text evidence="7">Amino-acid biosynthesis; L-arginine biosynthesis [regulation].</text>
</comment>
<dbReference type="Gene3D" id="3.30.1360.40">
    <property type="match status" value="1"/>
</dbReference>
<dbReference type="GO" id="GO:0006526">
    <property type="term" value="P:L-arginine biosynthetic process"/>
    <property type="evidence" value="ECO:0007669"/>
    <property type="project" value="UniProtKB-UniPathway"/>
</dbReference>
<keyword evidence="7" id="KW-0028">Amino-acid biosynthesis</keyword>
<comment type="function">
    <text evidence="7">Regulates arginine biosynthesis genes.</text>
</comment>
<dbReference type="NCBIfam" id="TIGR01529">
    <property type="entry name" value="argR_whole"/>
    <property type="match status" value="1"/>
</dbReference>
<dbReference type="InterPro" id="IPR036251">
    <property type="entry name" value="Arg_repress_C_sf"/>
</dbReference>
<dbReference type="PRINTS" id="PR01467">
    <property type="entry name" value="ARGREPRESSOR"/>
</dbReference>
<proteinExistence type="inferred from homology"/>
<keyword evidence="6 7" id="KW-0804">Transcription</keyword>
<dbReference type="GO" id="GO:0003700">
    <property type="term" value="F:DNA-binding transcription factor activity"/>
    <property type="evidence" value="ECO:0007669"/>
    <property type="project" value="UniProtKB-UniRule"/>
</dbReference>
<evidence type="ECO:0000256" key="4">
    <source>
        <dbReference type="ARBA" id="ARBA00023015"/>
    </source>
</evidence>
<dbReference type="Gene3D" id="1.10.10.10">
    <property type="entry name" value="Winged helix-like DNA-binding domain superfamily/Winged helix DNA-binding domain"/>
    <property type="match status" value="1"/>
</dbReference>
<comment type="subcellular location">
    <subcellularLocation>
        <location evidence="1 7">Cytoplasm</location>
    </subcellularLocation>
</comment>
<feature type="domain" description="Arginine repressor C-terminal" evidence="10">
    <location>
        <begin position="81"/>
        <end position="146"/>
    </location>
</feature>
<dbReference type="GO" id="GO:0005737">
    <property type="term" value="C:cytoplasm"/>
    <property type="evidence" value="ECO:0007669"/>
    <property type="project" value="UniProtKB-SubCell"/>
</dbReference>
<dbReference type="Pfam" id="PF02863">
    <property type="entry name" value="Arg_repressor_C"/>
    <property type="match status" value="1"/>
</dbReference>
<feature type="domain" description="Arginine repressor DNA-binding" evidence="9">
    <location>
        <begin position="2"/>
        <end position="68"/>
    </location>
</feature>
<dbReference type="InterPro" id="IPR036388">
    <property type="entry name" value="WH-like_DNA-bd_sf"/>
</dbReference>
<dbReference type="Proteomes" id="UP000182379">
    <property type="component" value="Unassembled WGS sequence"/>
</dbReference>
<evidence type="ECO:0000313" key="12">
    <source>
        <dbReference type="Proteomes" id="UP000182379"/>
    </source>
</evidence>
<evidence type="ECO:0000313" key="11">
    <source>
        <dbReference type="EMBL" id="SDW54658.1"/>
    </source>
</evidence>
<dbReference type="PANTHER" id="PTHR34471">
    <property type="entry name" value="ARGININE REPRESSOR"/>
    <property type="match status" value="1"/>
</dbReference>
<sequence>MKISRQEAIKEIIKDQQIETQSDLAEALKKAGFNVTQATVSRDIKEMMLIKVPDEDGRYKYSFPSENSKILTTERLEDTLRSYTLTISSAENLIVLHTLPGTAQAVAYALDHLSWKELLGTVGGDDTVLLIVDSKDHVETVKRRLTARKGR</sequence>
<dbReference type="AlphaFoldDB" id="A0A1H2UFL6"/>
<dbReference type="GO" id="GO:1900079">
    <property type="term" value="P:regulation of arginine biosynthetic process"/>
    <property type="evidence" value="ECO:0007669"/>
    <property type="project" value="UniProtKB-UniRule"/>
</dbReference>
<keyword evidence="7" id="KW-0678">Repressor</keyword>
<gene>
    <name evidence="7" type="primary">argR</name>
    <name evidence="11" type="ORF">SAMN05216495_102191</name>
</gene>
<evidence type="ECO:0000256" key="3">
    <source>
        <dbReference type="ARBA" id="ARBA00022490"/>
    </source>
</evidence>
<comment type="caution">
    <text evidence="11">The sequence shown here is derived from an EMBL/GenBank/DDBJ whole genome shotgun (WGS) entry which is preliminary data.</text>
</comment>
<accession>A0A1H2UFL6</accession>
<keyword evidence="7" id="KW-0055">Arginine biosynthesis</keyword>
<dbReference type="SUPFAM" id="SSF55252">
    <property type="entry name" value="C-terminal domain of arginine repressor"/>
    <property type="match status" value="1"/>
</dbReference>
<dbReference type="GO" id="GO:0003677">
    <property type="term" value="F:DNA binding"/>
    <property type="evidence" value="ECO:0007669"/>
    <property type="project" value="UniProtKB-KW"/>
</dbReference>
<evidence type="ECO:0000256" key="5">
    <source>
        <dbReference type="ARBA" id="ARBA00023125"/>
    </source>
</evidence>
<evidence type="ECO:0000256" key="7">
    <source>
        <dbReference type="HAMAP-Rule" id="MF_00173"/>
    </source>
</evidence>
<dbReference type="GO" id="GO:0034618">
    <property type="term" value="F:arginine binding"/>
    <property type="evidence" value="ECO:0007669"/>
    <property type="project" value="InterPro"/>
</dbReference>
<dbReference type="RefSeq" id="WP_012938231.1">
    <property type="nucleotide sequence ID" value="NZ_CAMEFB010000044.1"/>
</dbReference>
<dbReference type="SUPFAM" id="SSF46785">
    <property type="entry name" value="Winged helix' DNA-binding domain"/>
    <property type="match status" value="1"/>
</dbReference>
<evidence type="ECO:0000256" key="1">
    <source>
        <dbReference type="ARBA" id="ARBA00004496"/>
    </source>
</evidence>
<dbReference type="InterPro" id="IPR001669">
    <property type="entry name" value="Arg_repress"/>
</dbReference>
<protein>
    <recommendedName>
        <fullName evidence="7 8">Arginine repressor</fullName>
    </recommendedName>
</protein>
<comment type="similarity">
    <text evidence="2 7">Belongs to the ArgR family.</text>
</comment>
<dbReference type="HAMAP" id="MF_00173">
    <property type="entry name" value="Arg_repressor"/>
    <property type="match status" value="1"/>
</dbReference>
<evidence type="ECO:0000256" key="6">
    <source>
        <dbReference type="ARBA" id="ARBA00023163"/>
    </source>
</evidence>
<dbReference type="GO" id="GO:0051259">
    <property type="term" value="P:protein complex oligomerization"/>
    <property type="evidence" value="ECO:0007669"/>
    <property type="project" value="InterPro"/>
</dbReference>
<keyword evidence="4 7" id="KW-0805">Transcription regulation</keyword>
<name>A0A1H2UFL6_ACIFE</name>
<dbReference type="InterPro" id="IPR036390">
    <property type="entry name" value="WH_DNA-bd_sf"/>
</dbReference>
<dbReference type="InterPro" id="IPR020899">
    <property type="entry name" value="Arg_repress_C"/>
</dbReference>
<dbReference type="PANTHER" id="PTHR34471:SF1">
    <property type="entry name" value="ARGININE REPRESSOR"/>
    <property type="match status" value="1"/>
</dbReference>
<reference evidence="11 12" key="1">
    <citation type="submission" date="2016-10" db="EMBL/GenBank/DDBJ databases">
        <authorList>
            <person name="Varghese N."/>
            <person name="Submissions S."/>
        </authorList>
    </citation>
    <scope>NUCLEOTIDE SEQUENCE [LARGE SCALE GENOMIC DNA]</scope>
    <source>
        <strain evidence="11 12">WCC6</strain>
    </source>
</reference>
<dbReference type="EMBL" id="FNOP01000002">
    <property type="protein sequence ID" value="SDW54658.1"/>
    <property type="molecule type" value="Genomic_DNA"/>
</dbReference>